<comment type="caution">
    <text evidence="1">The sequence shown here is derived from an EMBL/GenBank/DDBJ whole genome shotgun (WGS) entry which is preliminary data.</text>
</comment>
<keyword evidence="2" id="KW-1185">Reference proteome</keyword>
<organism evidence="1 2">
    <name type="scientific">Paractinoplanes ferrugineus</name>
    <dbReference type="NCBI Taxonomy" id="113564"/>
    <lineage>
        <taxon>Bacteria</taxon>
        <taxon>Bacillati</taxon>
        <taxon>Actinomycetota</taxon>
        <taxon>Actinomycetes</taxon>
        <taxon>Micromonosporales</taxon>
        <taxon>Micromonosporaceae</taxon>
        <taxon>Paractinoplanes</taxon>
    </lineage>
</organism>
<accession>A0A919MDP3</accession>
<dbReference type="AlphaFoldDB" id="A0A919MDP3"/>
<dbReference type="Proteomes" id="UP000598174">
    <property type="component" value="Unassembled WGS sequence"/>
</dbReference>
<gene>
    <name evidence="1" type="ORF">Afe05nite_37980</name>
</gene>
<reference evidence="1" key="1">
    <citation type="submission" date="2021-01" db="EMBL/GenBank/DDBJ databases">
        <title>Whole genome shotgun sequence of Actinoplanes ferrugineus NBRC 15555.</title>
        <authorList>
            <person name="Komaki H."/>
            <person name="Tamura T."/>
        </authorList>
    </citation>
    <scope>NUCLEOTIDE SEQUENCE</scope>
    <source>
        <strain evidence="1">NBRC 15555</strain>
    </source>
</reference>
<sequence>MFEIVFGVASAGGVVVMGAPAITGDLVLYERVRYTTITNVFVANKVRSADRGASSGVEKPDPVVAGQSAMALRI</sequence>
<proteinExistence type="predicted"/>
<protein>
    <submittedName>
        <fullName evidence="1">Uncharacterized protein</fullName>
    </submittedName>
</protein>
<name>A0A919MDP3_9ACTN</name>
<evidence type="ECO:0000313" key="2">
    <source>
        <dbReference type="Proteomes" id="UP000598174"/>
    </source>
</evidence>
<dbReference type="EMBL" id="BOMM01000035">
    <property type="protein sequence ID" value="GIE11958.1"/>
    <property type="molecule type" value="Genomic_DNA"/>
</dbReference>
<evidence type="ECO:0000313" key="1">
    <source>
        <dbReference type="EMBL" id="GIE11958.1"/>
    </source>
</evidence>